<keyword evidence="3" id="KW-1185">Reference proteome</keyword>
<organism evidence="2 3">
    <name type="scientific">Trichoderma guizhouense</name>
    <dbReference type="NCBI Taxonomy" id="1491466"/>
    <lineage>
        <taxon>Eukaryota</taxon>
        <taxon>Fungi</taxon>
        <taxon>Dikarya</taxon>
        <taxon>Ascomycota</taxon>
        <taxon>Pezizomycotina</taxon>
        <taxon>Sordariomycetes</taxon>
        <taxon>Hypocreomycetidae</taxon>
        <taxon>Hypocreales</taxon>
        <taxon>Hypocreaceae</taxon>
        <taxon>Trichoderma</taxon>
    </lineage>
</organism>
<dbReference type="Proteomes" id="UP000191004">
    <property type="component" value="Unassembled WGS sequence"/>
</dbReference>
<protein>
    <submittedName>
        <fullName evidence="2">Uncharacterized protein</fullName>
    </submittedName>
</protein>
<name>A0A1T3CYB6_9HYPO</name>
<comment type="caution">
    <text evidence="2">The sequence shown here is derived from an EMBL/GenBank/DDBJ whole genome shotgun (WGS) entry which is preliminary data.</text>
</comment>
<evidence type="ECO:0000313" key="3">
    <source>
        <dbReference type="Proteomes" id="UP000191004"/>
    </source>
</evidence>
<evidence type="ECO:0000313" key="2">
    <source>
        <dbReference type="EMBL" id="OPB45975.1"/>
    </source>
</evidence>
<proteinExistence type="predicted"/>
<reference evidence="2 3" key="1">
    <citation type="submission" date="2016-04" db="EMBL/GenBank/DDBJ databases">
        <title>Multiple horizontal gene transfer events from other fungi enriched the ability of the initially mycotrophic fungus Trichoderma (Ascomycota) to feed on dead plant biomass.</title>
        <authorList>
            <person name="Atanasova L."/>
            <person name="Chenthamara K."/>
            <person name="Zhang J."/>
            <person name="Grujic M."/>
            <person name="Henrissat B."/>
            <person name="Kuo A."/>
            <person name="Aertz A."/>
            <person name="Salamov A."/>
            <person name="Lipzen A."/>
            <person name="Labutti K."/>
            <person name="Barry K."/>
            <person name="Miao Y."/>
            <person name="Rahimi M.J."/>
            <person name="Shen Q."/>
            <person name="Grigoriev I.V."/>
            <person name="Kubicek C.P."/>
            <person name="Druzhinina I.S."/>
        </authorList>
    </citation>
    <scope>NUCLEOTIDE SEQUENCE [LARGE SCALE GENOMIC DNA]</scope>
    <source>
        <strain evidence="2 3">NJAU 4742</strain>
    </source>
</reference>
<sequence>MYRLFIPLEEIEESGGEYRAKNPKGKDSSDLIKTRGNDGPSPFAQGELLLVCGGKLKTGGNGTLLIFRFMFAGLENDSSQRLTSATIRVEFSDEQSRMTYDPQVVSVWPAKQTFDIATEKTDVRREGNMALRTEGLPFQFEAGRQWMASATSMTSYCTKLSAMKFNTRSFEGTWNSAIWWLNEDSLKKQGLPHLLQTAVIVRRIGDGKFRMKIKIETTTNLQAGTINMMETLVGTGWSELVDPVHIDPKLFMVKEIDIPELADMRSKGEIMLDDLKLENYVGLMHKENK</sequence>
<accession>A0A1T3CYB6</accession>
<evidence type="ECO:0000256" key="1">
    <source>
        <dbReference type="SAM" id="MobiDB-lite"/>
    </source>
</evidence>
<dbReference type="EMBL" id="LVVK01000003">
    <property type="protein sequence ID" value="OPB45975.1"/>
    <property type="molecule type" value="Genomic_DNA"/>
</dbReference>
<gene>
    <name evidence="2" type="ORF">A0O28_0060950</name>
</gene>
<dbReference type="OrthoDB" id="4896127at2759"/>
<dbReference type="AlphaFoldDB" id="A0A1T3CYB6"/>
<feature type="region of interest" description="Disordered" evidence="1">
    <location>
        <begin position="16"/>
        <end position="39"/>
    </location>
</feature>
<feature type="compositionally biased region" description="Basic and acidic residues" evidence="1">
    <location>
        <begin position="16"/>
        <end position="36"/>
    </location>
</feature>